<dbReference type="AlphaFoldDB" id="A0A4Y7PN36"/>
<feature type="transmembrane region" description="Helical" evidence="1">
    <location>
        <begin position="109"/>
        <end position="127"/>
    </location>
</feature>
<sequence length="171" mass="19343">MDPAQLDALKISLQRLQVVNVITTVVLVAYDYFLTFGDEVRLIWGTRWRFGKICYFLARYTACVDVPLNVLLYLVPNLRPDLCGPINKISSFILMMRVFAMYGGSRKMAIFLVVMCSALNIPNLILLETTLKSLVFLSPPPFPAIAPCVTAKSNRIFFVDFFLLMFSELGT</sequence>
<dbReference type="EMBL" id="ML170234">
    <property type="protein sequence ID" value="TDL16814.1"/>
    <property type="molecule type" value="Genomic_DNA"/>
</dbReference>
<gene>
    <name evidence="3" type="ORF">BD410DRAFT_794908</name>
</gene>
<keyword evidence="1" id="KW-0472">Membrane</keyword>
<dbReference type="Proteomes" id="UP000294933">
    <property type="component" value="Unassembled WGS sequence"/>
</dbReference>
<keyword evidence="1" id="KW-0812">Transmembrane</keyword>
<evidence type="ECO:0000313" key="4">
    <source>
        <dbReference type="Proteomes" id="UP000294933"/>
    </source>
</evidence>
<proteinExistence type="predicted"/>
<dbReference type="OrthoDB" id="3350812at2759"/>
<accession>A0A4Y7PN36</accession>
<dbReference type="Pfam" id="PF20151">
    <property type="entry name" value="DUF6533"/>
    <property type="match status" value="1"/>
</dbReference>
<feature type="transmembrane region" description="Helical" evidence="1">
    <location>
        <begin position="16"/>
        <end position="33"/>
    </location>
</feature>
<evidence type="ECO:0000259" key="2">
    <source>
        <dbReference type="Pfam" id="PF20151"/>
    </source>
</evidence>
<dbReference type="VEuPathDB" id="FungiDB:BD410DRAFT_794908"/>
<dbReference type="InterPro" id="IPR045340">
    <property type="entry name" value="DUF6533"/>
</dbReference>
<evidence type="ECO:0000313" key="3">
    <source>
        <dbReference type="EMBL" id="TDL16814.1"/>
    </source>
</evidence>
<keyword evidence="1" id="KW-1133">Transmembrane helix</keyword>
<evidence type="ECO:0000256" key="1">
    <source>
        <dbReference type="SAM" id="Phobius"/>
    </source>
</evidence>
<name>A0A4Y7PN36_9AGAM</name>
<protein>
    <recommendedName>
        <fullName evidence="2">DUF6533 domain-containing protein</fullName>
    </recommendedName>
</protein>
<feature type="domain" description="DUF6533" evidence="2">
    <location>
        <begin position="25"/>
        <end position="63"/>
    </location>
</feature>
<organism evidence="3 4">
    <name type="scientific">Rickenella mellea</name>
    <dbReference type="NCBI Taxonomy" id="50990"/>
    <lineage>
        <taxon>Eukaryota</taxon>
        <taxon>Fungi</taxon>
        <taxon>Dikarya</taxon>
        <taxon>Basidiomycota</taxon>
        <taxon>Agaricomycotina</taxon>
        <taxon>Agaricomycetes</taxon>
        <taxon>Hymenochaetales</taxon>
        <taxon>Rickenellaceae</taxon>
        <taxon>Rickenella</taxon>
    </lineage>
</organism>
<keyword evidence="4" id="KW-1185">Reference proteome</keyword>
<dbReference type="STRING" id="50990.A0A4Y7PN36"/>
<reference evidence="3 4" key="1">
    <citation type="submission" date="2018-06" db="EMBL/GenBank/DDBJ databases">
        <title>A transcriptomic atlas of mushroom development highlights an independent origin of complex multicellularity.</title>
        <authorList>
            <consortium name="DOE Joint Genome Institute"/>
            <person name="Krizsan K."/>
            <person name="Almasi E."/>
            <person name="Merenyi Z."/>
            <person name="Sahu N."/>
            <person name="Viragh M."/>
            <person name="Koszo T."/>
            <person name="Mondo S."/>
            <person name="Kiss B."/>
            <person name="Balint B."/>
            <person name="Kues U."/>
            <person name="Barry K."/>
            <person name="Hegedus J.C."/>
            <person name="Henrissat B."/>
            <person name="Johnson J."/>
            <person name="Lipzen A."/>
            <person name="Ohm R."/>
            <person name="Nagy I."/>
            <person name="Pangilinan J."/>
            <person name="Yan J."/>
            <person name="Xiong Y."/>
            <person name="Grigoriev I.V."/>
            <person name="Hibbett D.S."/>
            <person name="Nagy L.G."/>
        </authorList>
    </citation>
    <scope>NUCLEOTIDE SEQUENCE [LARGE SCALE GENOMIC DNA]</scope>
    <source>
        <strain evidence="3 4">SZMC22713</strain>
    </source>
</reference>